<feature type="compositionally biased region" description="Acidic residues" evidence="1">
    <location>
        <begin position="51"/>
        <end position="68"/>
    </location>
</feature>
<feature type="compositionally biased region" description="Low complexity" evidence="1">
    <location>
        <begin position="189"/>
        <end position="219"/>
    </location>
</feature>
<dbReference type="EMBL" id="SPRH01000023">
    <property type="protein sequence ID" value="TIC00426.1"/>
    <property type="molecule type" value="Genomic_DNA"/>
</dbReference>
<feature type="region of interest" description="Disordered" evidence="1">
    <location>
        <begin position="50"/>
        <end position="76"/>
    </location>
</feature>
<dbReference type="Proteomes" id="UP000305647">
    <property type="component" value="Unassembled WGS sequence"/>
</dbReference>
<dbReference type="EMBL" id="SPRO01000002">
    <property type="protein sequence ID" value="TIC34158.1"/>
    <property type="molecule type" value="Genomic_DNA"/>
</dbReference>
<proteinExistence type="predicted"/>
<sequence length="565" mass="65475">MTFNPPNNFYHLKAVELRDFIDNLVKTELNKYNIINDTKQPSLPIAWGVYSEDEQSEESEEEPIEEDPPNVNPPVDYRPKVFNSNAFLNHLKIFSETNPILPLNTPTIYSKRSRFQKKRLTRKEQELLEKEPYLKNADVDTPWSIIPTKWQFNTPFLQPICKPPNEDSFRPLYLPSLPGFYFKYATNNPQKQSQQQQQQQQPQSQQPSQQPSTQQTPDQINDGARQATVLDYGAFQHVPSILCGHNENFIKTAYHVEGDAMIHAMSKRINEEFSHKISNYLNDKLGHVKPDSYNGNWEVFYRNYLHDQIQNSKEFIDDIFFGGVQGKAYLNSILNYIQEIINESNLSPDDPRSQLLIQRLKTNYFEQISDHYTLLEDIQQSFETGNLDNLQPSFDYYDKTRIAQIRNLAFKAYLRSSSAKVDCRKLLFDENVKDLSKSDYREIHDRPETDPAGVLDYIKSMAEKINQDALKKSSSQPNEYDDGLKMEVDDSYSDNENQKDIFKVVAPPIPKPASTKRSKRASRSSTVKKQQVQQMHVDESPQNEFARISLLKVALKLPSNHLSSI</sequence>
<evidence type="ECO:0000313" key="2">
    <source>
        <dbReference type="EMBL" id="TIC00426.1"/>
    </source>
</evidence>
<evidence type="ECO:0000313" key="3">
    <source>
        <dbReference type="EMBL" id="TIC34158.1"/>
    </source>
</evidence>
<evidence type="ECO:0000313" key="4">
    <source>
        <dbReference type="EMBL" id="TIC68387.1"/>
    </source>
</evidence>
<feature type="region of interest" description="Disordered" evidence="1">
    <location>
        <begin position="501"/>
        <end position="540"/>
    </location>
</feature>
<organism evidence="2 6">
    <name type="scientific">Wallemia mellicola</name>
    <dbReference type="NCBI Taxonomy" id="1708541"/>
    <lineage>
        <taxon>Eukaryota</taxon>
        <taxon>Fungi</taxon>
        <taxon>Dikarya</taxon>
        <taxon>Basidiomycota</taxon>
        <taxon>Wallemiomycotina</taxon>
        <taxon>Wallemiomycetes</taxon>
        <taxon>Wallemiales</taxon>
        <taxon>Wallemiaceae</taxon>
        <taxon>Wallemia</taxon>
    </lineage>
</organism>
<gene>
    <name evidence="4" type="ORF">E3Q02_01192</name>
    <name evidence="3" type="ORF">E3Q10_00300</name>
    <name evidence="2" type="ORF">E3Q17_02201</name>
</gene>
<comment type="caution">
    <text evidence="2">The sequence shown here is derived from an EMBL/GenBank/DDBJ whole genome shotgun (WGS) entry which is preliminary data.</text>
</comment>
<evidence type="ECO:0000313" key="6">
    <source>
        <dbReference type="Proteomes" id="UP000307169"/>
    </source>
</evidence>
<dbReference type="Proteomes" id="UP000307169">
    <property type="component" value="Unassembled WGS sequence"/>
</dbReference>
<evidence type="ECO:0000313" key="7">
    <source>
        <dbReference type="Proteomes" id="UP000309601"/>
    </source>
</evidence>
<protein>
    <submittedName>
        <fullName evidence="2">Uncharacterized protein</fullName>
    </submittedName>
</protein>
<dbReference type="Proteomes" id="UP000309601">
    <property type="component" value="Unassembled WGS sequence"/>
</dbReference>
<feature type="region of interest" description="Disordered" evidence="1">
    <location>
        <begin position="188"/>
        <end position="220"/>
    </location>
</feature>
<dbReference type="AlphaFoldDB" id="A0A4T0NSW3"/>
<evidence type="ECO:0000313" key="5">
    <source>
        <dbReference type="Proteomes" id="UP000305647"/>
    </source>
</evidence>
<reference evidence="5 6" key="1">
    <citation type="submission" date="2019-03" db="EMBL/GenBank/DDBJ databases">
        <title>Sequencing 25 genomes of Wallemia mellicola.</title>
        <authorList>
            <person name="Gostincar C."/>
        </authorList>
    </citation>
    <scope>NUCLEOTIDE SEQUENCE [LARGE SCALE GENOMIC DNA]</scope>
    <source>
        <strain evidence="2 6">EXF-1262</strain>
        <strain evidence="4 7">EXF-1274</strain>
        <strain evidence="3 5">EXF-8738</strain>
    </source>
</reference>
<dbReference type="EMBL" id="SPRW01000009">
    <property type="protein sequence ID" value="TIC68387.1"/>
    <property type="molecule type" value="Genomic_DNA"/>
</dbReference>
<evidence type="ECO:0000256" key="1">
    <source>
        <dbReference type="SAM" id="MobiDB-lite"/>
    </source>
</evidence>
<accession>A0A4T0NSW3</accession>
<name>A0A4T0NSW3_9BASI</name>